<dbReference type="VEuPathDB" id="ToxoDB:ETH2_0414000"/>
<dbReference type="InterPro" id="IPR004908">
    <property type="entry name" value="ATPase_V1-cplx_hsu"/>
</dbReference>
<evidence type="ECO:0000256" key="2">
    <source>
        <dbReference type="SAM" id="Coils"/>
    </source>
</evidence>
<dbReference type="Pfam" id="PF11698">
    <property type="entry name" value="V-ATPase_H_C"/>
    <property type="match status" value="1"/>
</dbReference>
<organism evidence="5 6">
    <name type="scientific">Eimeria tenella</name>
    <name type="common">Coccidian parasite</name>
    <dbReference type="NCBI Taxonomy" id="5802"/>
    <lineage>
        <taxon>Eukaryota</taxon>
        <taxon>Sar</taxon>
        <taxon>Alveolata</taxon>
        <taxon>Apicomplexa</taxon>
        <taxon>Conoidasida</taxon>
        <taxon>Coccidia</taxon>
        <taxon>Eucoccidiorida</taxon>
        <taxon>Eimeriorina</taxon>
        <taxon>Eimeriidae</taxon>
        <taxon>Eimeria</taxon>
    </lineage>
</organism>
<dbReference type="EMBL" id="HG676517">
    <property type="protein sequence ID" value="CDJ44084.1"/>
    <property type="molecule type" value="Genomic_DNA"/>
</dbReference>
<accession>U6L679</accession>
<keyword evidence="6" id="KW-1185">Reference proteome</keyword>
<evidence type="ECO:0000313" key="6">
    <source>
        <dbReference type="Proteomes" id="UP000030747"/>
    </source>
</evidence>
<feature type="coiled-coil region" evidence="2">
    <location>
        <begin position="304"/>
        <end position="331"/>
    </location>
</feature>
<dbReference type="PANTHER" id="PTHR10698">
    <property type="entry name" value="V-TYPE PROTON ATPASE SUBUNIT H"/>
    <property type="match status" value="1"/>
</dbReference>
<dbReference type="OrthoDB" id="10263554at2759"/>
<feature type="domain" description="ATPase V1 complex subunit H C-terminal" evidence="4">
    <location>
        <begin position="33"/>
        <end position="146"/>
    </location>
</feature>
<dbReference type="InterPro" id="IPR038497">
    <property type="entry name" value="ATPase_V1-cplx_hsu_C_sf"/>
</dbReference>
<feature type="compositionally biased region" description="Basic residues" evidence="3">
    <location>
        <begin position="164"/>
        <end position="178"/>
    </location>
</feature>
<dbReference type="GO" id="GO:0046961">
    <property type="term" value="F:proton-transporting ATPase activity, rotational mechanism"/>
    <property type="evidence" value="ECO:0007669"/>
    <property type="project" value="InterPro"/>
</dbReference>
<gene>
    <name evidence="5" type="ORF">ETH_00004425</name>
</gene>
<reference evidence="5" key="1">
    <citation type="submission" date="2013-10" db="EMBL/GenBank/DDBJ databases">
        <title>Genomic analysis of the causative agents of coccidiosis in chickens.</title>
        <authorList>
            <person name="Reid A.J."/>
            <person name="Blake D."/>
            <person name="Billington K."/>
            <person name="Browne H."/>
            <person name="Dunn M."/>
            <person name="Hung S."/>
            <person name="Kawahara F."/>
            <person name="Miranda-Saavedra D."/>
            <person name="Mourier T."/>
            <person name="Nagra H."/>
            <person name="Otto T.D."/>
            <person name="Rawlings N."/>
            <person name="Sanchez A."/>
            <person name="Sanders M."/>
            <person name="Subramaniam C."/>
            <person name="Tay Y."/>
            <person name="Dear P."/>
            <person name="Doerig C."/>
            <person name="Gruber A."/>
            <person name="Parkinson J."/>
            <person name="Shirley M."/>
            <person name="Wan K.L."/>
            <person name="Berriman M."/>
            <person name="Tomley F."/>
            <person name="Pain A."/>
        </authorList>
    </citation>
    <scope>NUCLEOTIDE SEQUENCE [LARGE SCALE GENOMIC DNA]</scope>
    <source>
        <strain evidence="5">Houghton</strain>
    </source>
</reference>
<evidence type="ECO:0000256" key="1">
    <source>
        <dbReference type="ARBA" id="ARBA00022448"/>
    </source>
</evidence>
<sequence>VLTLLEFEKWRDPDLYDEIRACIFSLDLKIRQFNNFERYLLELEKGKLRWSVLHSEKFWRENVMVFEKDEFITIQKIEKLLDSEDPTTQAVACYDLGEFARLHPAGKKVCQKFKVKDKVMLLISSKHREVAAEALLCVQKLMLNNWQDKLSRFLAAAAAAAAAPRRRTAPPPTRRRSPRGAAAPPAAVNQERIEDTDREIAAELGGGGAPRGPPEGAPAAFAAPTLSVAGEEQLQQQQQQQQQGGAAASPAKAFGGPGLSVAAPTAAARPAAAEEAEAGGAAAAAKPVKAFKGPSFGVAAPTSAAAEAAEAAAAEEEAEEREAAAAAAAARGFKSPEFGVAAAGYEAWPPQTPEKGHGRGVS</sequence>
<dbReference type="AlphaFoldDB" id="U6L679"/>
<dbReference type="GO" id="GO:0000221">
    <property type="term" value="C:vacuolar proton-transporting V-type ATPase, V1 domain"/>
    <property type="evidence" value="ECO:0007669"/>
    <property type="project" value="InterPro"/>
</dbReference>
<name>U6L679_EIMTE</name>
<feature type="region of interest" description="Disordered" evidence="3">
    <location>
        <begin position="266"/>
        <end position="285"/>
    </location>
</feature>
<dbReference type="SUPFAM" id="SSF48371">
    <property type="entry name" value="ARM repeat"/>
    <property type="match status" value="1"/>
</dbReference>
<dbReference type="InterPro" id="IPR011987">
    <property type="entry name" value="ATPase_V1-cplx_hsu_C"/>
</dbReference>
<feature type="non-terminal residue" evidence="5">
    <location>
        <position position="1"/>
    </location>
</feature>
<feature type="compositionally biased region" description="Low complexity" evidence="3">
    <location>
        <begin position="233"/>
        <end position="243"/>
    </location>
</feature>
<keyword evidence="1" id="KW-0813">Transport</keyword>
<evidence type="ECO:0000256" key="3">
    <source>
        <dbReference type="SAM" id="MobiDB-lite"/>
    </source>
</evidence>
<dbReference type="VEuPathDB" id="ToxoDB:ETH_00004425"/>
<reference evidence="5" key="2">
    <citation type="submission" date="2013-10" db="EMBL/GenBank/DDBJ databases">
        <authorList>
            <person name="Aslett M."/>
        </authorList>
    </citation>
    <scope>NUCLEOTIDE SEQUENCE [LARGE SCALE GENOMIC DNA]</scope>
    <source>
        <strain evidence="5">Houghton</strain>
    </source>
</reference>
<dbReference type="Proteomes" id="UP000030747">
    <property type="component" value="Unassembled WGS sequence"/>
</dbReference>
<evidence type="ECO:0000259" key="4">
    <source>
        <dbReference type="Pfam" id="PF11698"/>
    </source>
</evidence>
<dbReference type="PANTHER" id="PTHR10698:SF0">
    <property type="entry name" value="V-TYPE PROTON ATPASE SUBUNIT H"/>
    <property type="match status" value="1"/>
</dbReference>
<dbReference type="GeneID" id="25250093"/>
<protein>
    <recommendedName>
        <fullName evidence="4">ATPase V1 complex subunit H C-terminal domain-containing protein</fullName>
    </recommendedName>
</protein>
<dbReference type="Gene3D" id="1.25.40.150">
    <property type="entry name" value="V-type ATPase, subunit H, C-terminal domain"/>
    <property type="match status" value="1"/>
</dbReference>
<keyword evidence="2" id="KW-0175">Coiled coil</keyword>
<dbReference type="InterPro" id="IPR016024">
    <property type="entry name" value="ARM-type_fold"/>
</dbReference>
<dbReference type="VEuPathDB" id="ToxoDB:ETH2_0413900"/>
<proteinExistence type="predicted"/>
<dbReference type="RefSeq" id="XP_013234833.1">
    <property type="nucleotide sequence ID" value="XM_013379379.1"/>
</dbReference>
<evidence type="ECO:0000313" key="5">
    <source>
        <dbReference type="EMBL" id="CDJ44084.1"/>
    </source>
</evidence>
<feature type="region of interest" description="Disordered" evidence="3">
    <location>
        <begin position="161"/>
        <end position="194"/>
    </location>
</feature>
<feature type="region of interest" description="Disordered" evidence="3">
    <location>
        <begin position="230"/>
        <end position="257"/>
    </location>
</feature>